<dbReference type="Pfam" id="PF04646">
    <property type="entry name" value="DUF604"/>
    <property type="match status" value="1"/>
</dbReference>
<evidence type="ECO:0000313" key="2">
    <source>
        <dbReference type="Proteomes" id="UP001164929"/>
    </source>
</evidence>
<dbReference type="EMBL" id="JAQIZT010000001">
    <property type="protein sequence ID" value="KAJ7015190.1"/>
    <property type="molecule type" value="Genomic_DNA"/>
</dbReference>
<name>A0AAD6RV45_9ROSI</name>
<dbReference type="Gene3D" id="3.90.550.50">
    <property type="match status" value="1"/>
</dbReference>
<evidence type="ECO:0000313" key="1">
    <source>
        <dbReference type="EMBL" id="KAJ7015190.1"/>
    </source>
</evidence>
<keyword evidence="2" id="KW-1185">Reference proteome</keyword>
<organism evidence="1 2">
    <name type="scientific">Populus alba x Populus x berolinensis</name>
    <dbReference type="NCBI Taxonomy" id="444605"/>
    <lineage>
        <taxon>Eukaryota</taxon>
        <taxon>Viridiplantae</taxon>
        <taxon>Streptophyta</taxon>
        <taxon>Embryophyta</taxon>
        <taxon>Tracheophyta</taxon>
        <taxon>Spermatophyta</taxon>
        <taxon>Magnoliopsida</taxon>
        <taxon>eudicotyledons</taxon>
        <taxon>Gunneridae</taxon>
        <taxon>Pentapetalae</taxon>
        <taxon>rosids</taxon>
        <taxon>fabids</taxon>
        <taxon>Malpighiales</taxon>
        <taxon>Salicaceae</taxon>
        <taxon>Saliceae</taxon>
        <taxon>Populus</taxon>
    </lineage>
</organism>
<dbReference type="Proteomes" id="UP001164929">
    <property type="component" value="Chromosome 1"/>
</dbReference>
<accession>A0AAD6RV45</accession>
<dbReference type="AlphaFoldDB" id="A0AAD6RV45"/>
<proteinExistence type="predicted"/>
<comment type="caution">
    <text evidence="1">The sequence shown here is derived from an EMBL/GenBank/DDBJ whole genome shotgun (WGS) entry which is preliminary data.</text>
</comment>
<reference evidence="1 2" key="1">
    <citation type="journal article" date="2023" name="Mol. Ecol. Resour.">
        <title>Chromosome-level genome assembly of a triploid poplar Populus alba 'Berolinensis'.</title>
        <authorList>
            <person name="Chen S."/>
            <person name="Yu Y."/>
            <person name="Wang X."/>
            <person name="Wang S."/>
            <person name="Zhang T."/>
            <person name="Zhou Y."/>
            <person name="He R."/>
            <person name="Meng N."/>
            <person name="Wang Y."/>
            <person name="Liu W."/>
            <person name="Liu Z."/>
            <person name="Liu J."/>
            <person name="Guo Q."/>
            <person name="Huang H."/>
            <person name="Sederoff R.R."/>
            <person name="Wang G."/>
            <person name="Qu G."/>
            <person name="Chen S."/>
        </authorList>
    </citation>
    <scope>NUCLEOTIDE SEQUENCE [LARGE SCALE GENOMIC DNA]</scope>
    <source>
        <strain evidence="1">SC-2020</strain>
    </source>
</reference>
<dbReference type="FunFam" id="3.90.550.50:FF:000026">
    <property type="entry name" value="Glycoprotein-N-acetylgalactosamine 3-beta-galactosyltransferase 1"/>
    <property type="match status" value="1"/>
</dbReference>
<protein>
    <submittedName>
        <fullName evidence="1">Uncharacterized protein</fullName>
    </submittedName>
</protein>
<gene>
    <name evidence="1" type="ORF">NC653_004485</name>
</gene>
<sequence length="575" mass="65537">MDFSSASASPLCRSPRRTRSRRWRQSRTCTAVVVVAALVITTTAWLSLVFSGTTARWCWHRLKNWEGSLHTLPWKPQSQNPNGVEEEDEDLSLEGIAPSLPLGRNRNLSEEERRRDGAGLALNHIVFGIAGSSQLWKRRKEFIRLWWRKDSSMRGHVWVEEQVDDKEWDESLPRIMISEDTSRFRYTNPTGHPSGLRIARVVLETFRLGLSDVRWFVLGDDDTIFSVDNLVDVLSKYDCNEMVYIGGPSESHSANTYFSHNMAYGGGGIAISYPLAEALYSVLDDCLERYHRLYGSDDRLHACISELGVPLSREHGFHQWDIRGSAHGLLSAHPISPFVSIHHVEAVEPIYPGMSSLDSLKLFTKAMKVDPMSFLQRSICYDHARRLTFSVSLGYAIQVFPSIVQPRVLERSEMTFSAWNKIHNLNEFDLDIRDPSKSVCKSPVLFFLEDVERQGNTTLSTYERAGRLKDDLKRKVLCFPRSVPLPYVGRIQALGYPLKNWHLVSSFCIFFSTLSIFYSDFQTFPYKLNVNILNIYHGQSPRRLCCKLNQTSDELLTISVRQCGKGSFGSFADSV</sequence>
<dbReference type="InterPro" id="IPR006740">
    <property type="entry name" value="DUF604"/>
</dbReference>
<dbReference type="PANTHER" id="PTHR10811">
    <property type="entry name" value="FRINGE-RELATED"/>
    <property type="match status" value="1"/>
</dbReference>